<keyword evidence="2" id="KW-0732">Signal</keyword>
<gene>
    <name evidence="4" type="ORF">GCM10023213_20880</name>
</gene>
<comment type="caution">
    <text evidence="4">The sequence shown here is derived from an EMBL/GenBank/DDBJ whole genome shotgun (WGS) entry which is preliminary data.</text>
</comment>
<feature type="signal peptide" evidence="2">
    <location>
        <begin position="1"/>
        <end position="20"/>
    </location>
</feature>
<dbReference type="SUPFAM" id="SSF52317">
    <property type="entry name" value="Class I glutamine amidotransferase-like"/>
    <property type="match status" value="1"/>
</dbReference>
<dbReference type="RefSeq" id="WP_345736323.1">
    <property type="nucleotide sequence ID" value="NZ_BAABIA010000004.1"/>
</dbReference>
<dbReference type="PANTHER" id="PTHR40469">
    <property type="entry name" value="SECRETED GLYCOSYL HYDROLASE"/>
    <property type="match status" value="1"/>
</dbReference>
<reference evidence="5" key="1">
    <citation type="journal article" date="2019" name="Int. J. Syst. Evol. Microbiol.">
        <title>The Global Catalogue of Microorganisms (GCM) 10K type strain sequencing project: providing services to taxonomists for standard genome sequencing and annotation.</title>
        <authorList>
            <consortium name="The Broad Institute Genomics Platform"/>
            <consortium name="The Broad Institute Genome Sequencing Center for Infectious Disease"/>
            <person name="Wu L."/>
            <person name="Ma J."/>
        </authorList>
    </citation>
    <scope>NUCLEOTIDE SEQUENCE [LARGE SCALE GENOMIC DNA]</scope>
    <source>
        <strain evidence="5">JCM 18053</strain>
    </source>
</reference>
<feature type="region of interest" description="Disordered" evidence="1">
    <location>
        <begin position="63"/>
        <end position="86"/>
    </location>
</feature>
<dbReference type="Pfam" id="PF06283">
    <property type="entry name" value="ThuA"/>
    <property type="match status" value="1"/>
</dbReference>
<feature type="compositionally biased region" description="Basic and acidic residues" evidence="1">
    <location>
        <begin position="76"/>
        <end position="86"/>
    </location>
</feature>
<dbReference type="EMBL" id="BAABIA010000004">
    <property type="protein sequence ID" value="GAA5139699.1"/>
    <property type="molecule type" value="Genomic_DNA"/>
</dbReference>
<dbReference type="PANTHER" id="PTHR40469:SF2">
    <property type="entry name" value="GALACTOSE-BINDING DOMAIN-LIKE SUPERFAMILY PROTEIN"/>
    <property type="match status" value="1"/>
</dbReference>
<accession>A0ABP9P2P0</accession>
<dbReference type="InterPro" id="IPR029010">
    <property type="entry name" value="ThuA-like"/>
</dbReference>
<evidence type="ECO:0000313" key="4">
    <source>
        <dbReference type="EMBL" id="GAA5139699.1"/>
    </source>
</evidence>
<evidence type="ECO:0000256" key="1">
    <source>
        <dbReference type="SAM" id="MobiDB-lite"/>
    </source>
</evidence>
<proteinExistence type="predicted"/>
<evidence type="ECO:0000256" key="2">
    <source>
        <dbReference type="SAM" id="SignalP"/>
    </source>
</evidence>
<dbReference type="Proteomes" id="UP001499852">
    <property type="component" value="Unassembled WGS sequence"/>
</dbReference>
<feature type="domain" description="ThuA-like" evidence="3">
    <location>
        <begin position="97"/>
        <end position="272"/>
    </location>
</feature>
<dbReference type="Gene3D" id="3.40.50.880">
    <property type="match status" value="1"/>
</dbReference>
<keyword evidence="5" id="KW-1185">Reference proteome</keyword>
<evidence type="ECO:0000259" key="3">
    <source>
        <dbReference type="Pfam" id="PF06283"/>
    </source>
</evidence>
<name>A0ABP9P2P0_9BACT</name>
<protein>
    <recommendedName>
        <fullName evidence="3">ThuA-like domain-containing protein</fullName>
    </recommendedName>
</protein>
<dbReference type="InterPro" id="IPR029062">
    <property type="entry name" value="Class_I_gatase-like"/>
</dbReference>
<feature type="chain" id="PRO_5047323920" description="ThuA-like domain-containing protein" evidence="2">
    <location>
        <begin position="21"/>
        <end position="324"/>
    </location>
</feature>
<sequence length="324" mass="35821">MIRRSFFTLLAVLAAVTSYAADAPKKLLVVTVTTGFRHSSIETAEKVLAELGKSSGAFTVDYVHQPEGQPKNPGKAPEKKPNETDEAFKAKQEAYSKALADYNTANAVWNDKVKAYMAEHMAIEKIKGYDGFIFANTTGDLQFPDRDGFVELIKGGKAFVAMHSGGDTYHPFRGYVDMLGGEFQTHKAQVEVQPVLHDPAHPATKPVPAGWRVFDEIYLFKNYDPAKVHALMGLNSHPNEGTPGYYPVSWCKEFGKGKVFYTSLGHREDVWDPTWKEGTKDRKNSPEIAKTYQEHILGGIKWALGLVEGDAEIGNLKAELGPVK</sequence>
<evidence type="ECO:0000313" key="5">
    <source>
        <dbReference type="Proteomes" id="UP001499852"/>
    </source>
</evidence>
<organism evidence="4 5">
    <name type="scientific">Prosthecobacter algae</name>
    <dbReference type="NCBI Taxonomy" id="1144682"/>
    <lineage>
        <taxon>Bacteria</taxon>
        <taxon>Pseudomonadati</taxon>
        <taxon>Verrucomicrobiota</taxon>
        <taxon>Verrucomicrobiia</taxon>
        <taxon>Verrucomicrobiales</taxon>
        <taxon>Verrucomicrobiaceae</taxon>
        <taxon>Prosthecobacter</taxon>
    </lineage>
</organism>